<evidence type="ECO:0000313" key="2">
    <source>
        <dbReference type="EMBL" id="KAF5236052.1"/>
    </source>
</evidence>
<dbReference type="EMBL" id="JABEVY010000336">
    <property type="protein sequence ID" value="KAF5236052.1"/>
    <property type="molecule type" value="Genomic_DNA"/>
</dbReference>
<evidence type="ECO:0000256" key="1">
    <source>
        <dbReference type="SAM" id="MobiDB-lite"/>
    </source>
</evidence>
<dbReference type="PANTHER" id="PTHR35569:SF1">
    <property type="entry name" value="CYANAMIDE HYDRATASE DDI2-RELATED"/>
    <property type="match status" value="1"/>
</dbReference>
<feature type="compositionally biased region" description="Basic and acidic residues" evidence="1">
    <location>
        <begin position="11"/>
        <end position="25"/>
    </location>
</feature>
<proteinExistence type="predicted"/>
<keyword evidence="3" id="KW-1185">Reference proteome</keyword>
<gene>
    <name evidence="2" type="ORF">FANTH_11408</name>
</gene>
<dbReference type="PANTHER" id="PTHR35569">
    <property type="entry name" value="CYANAMIDE HYDRATASE DDI2-RELATED"/>
    <property type="match status" value="1"/>
</dbReference>
<dbReference type="SUPFAM" id="SSF109604">
    <property type="entry name" value="HD-domain/PDEase-like"/>
    <property type="match status" value="1"/>
</dbReference>
<evidence type="ECO:0008006" key="4">
    <source>
        <dbReference type="Google" id="ProtNLM"/>
    </source>
</evidence>
<sequence length="486" mass="55277">MNRHSSLSVKPVEEKPRGVSSRRPDVEADKDFDVLSFIESYSDRHEIGHEVKEAKYRKQEEMLMDSAMDFVRREATDQNGQIAIVNPHPKLSIAHDLVEFVLSRKVATSHLFRRHPIPSNTAPQPFPLNMFMGKWTSWTAFTLSRSKEVQPGTRQHCQLMKPGDIEVITVSNDKFVQLMSLLTGDELLMMSVWEMPDASRHVSPHLEIMKPNFGLVEERGERVIAWRVHGLDTSYYMDRLGYRIPDMVWPLLEVSKVNGFPFLTRKVAGITVVNTPIVQDAGALALKHSTYPIYKHVMRSWLYGVLMINANETRGNSIDLEVHAVATLLHDLGWDATEESSIISADRRFEVDGAIAAREFIQQHQDGKFWHERSVQLVWDAIALHTERSISYFKELDVQVVSKGIAMDFSGPGYGVSGGDYAAIAKAFPKGDLKDSVNDTIIWLCVTKPQTTYDTWVQPFGERYVDKYDPKGKQRIDLIFENLTTG</sequence>
<name>A0A8H4YX27_9HYPO</name>
<dbReference type="AlphaFoldDB" id="A0A8H4YX27"/>
<dbReference type="Proteomes" id="UP000573603">
    <property type="component" value="Unassembled WGS sequence"/>
</dbReference>
<reference evidence="2 3" key="1">
    <citation type="journal article" date="2020" name="BMC Genomics">
        <title>Correction to: Identification and distribution of gene clusters required for synthesis of sphingolipid metabolism inhibitors in diverse species of the filamentous fungus Fusarium.</title>
        <authorList>
            <person name="Kim H.S."/>
            <person name="Lohmar J.M."/>
            <person name="Busman M."/>
            <person name="Brown D.W."/>
            <person name="Naumann T.A."/>
            <person name="Divon H.H."/>
            <person name="Lysoe E."/>
            <person name="Uhlig S."/>
            <person name="Proctor R.H."/>
        </authorList>
    </citation>
    <scope>NUCLEOTIDE SEQUENCE [LARGE SCALE GENOMIC DNA]</scope>
    <source>
        <strain evidence="2 3">NRRL 25214</strain>
    </source>
</reference>
<evidence type="ECO:0000313" key="3">
    <source>
        <dbReference type="Proteomes" id="UP000573603"/>
    </source>
</evidence>
<organism evidence="2 3">
    <name type="scientific">Fusarium anthophilum</name>
    <dbReference type="NCBI Taxonomy" id="48485"/>
    <lineage>
        <taxon>Eukaryota</taxon>
        <taxon>Fungi</taxon>
        <taxon>Dikarya</taxon>
        <taxon>Ascomycota</taxon>
        <taxon>Pezizomycotina</taxon>
        <taxon>Sordariomycetes</taxon>
        <taxon>Hypocreomycetidae</taxon>
        <taxon>Hypocreales</taxon>
        <taxon>Nectriaceae</taxon>
        <taxon>Fusarium</taxon>
        <taxon>Fusarium fujikuroi species complex</taxon>
    </lineage>
</organism>
<feature type="region of interest" description="Disordered" evidence="1">
    <location>
        <begin position="1"/>
        <end position="25"/>
    </location>
</feature>
<comment type="caution">
    <text evidence="2">The sequence shown here is derived from an EMBL/GenBank/DDBJ whole genome shotgun (WGS) entry which is preliminary data.</text>
</comment>
<protein>
    <recommendedName>
        <fullName evidence="4">HD domain-containing protein</fullName>
    </recommendedName>
</protein>
<accession>A0A8H4YX27</accession>